<protein>
    <submittedName>
        <fullName evidence="1">Uncharacterized protein</fullName>
    </submittedName>
</protein>
<reference evidence="1" key="1">
    <citation type="submission" date="2018-05" db="EMBL/GenBank/DDBJ databases">
        <authorList>
            <person name="Lanie J.A."/>
            <person name="Ng W.-L."/>
            <person name="Kazmierczak K.M."/>
            <person name="Andrzejewski T.M."/>
            <person name="Davidsen T.M."/>
            <person name="Wayne K.J."/>
            <person name="Tettelin H."/>
            <person name="Glass J.I."/>
            <person name="Rusch D."/>
            <person name="Podicherti R."/>
            <person name="Tsui H.-C.T."/>
            <person name="Winkler M.E."/>
        </authorList>
    </citation>
    <scope>NUCLEOTIDE SEQUENCE</scope>
</reference>
<dbReference type="EMBL" id="UINC01043390">
    <property type="protein sequence ID" value="SVB47362.1"/>
    <property type="molecule type" value="Genomic_DNA"/>
</dbReference>
<name>A0A382EAK7_9ZZZZ</name>
<organism evidence="1">
    <name type="scientific">marine metagenome</name>
    <dbReference type="NCBI Taxonomy" id="408172"/>
    <lineage>
        <taxon>unclassified sequences</taxon>
        <taxon>metagenomes</taxon>
        <taxon>ecological metagenomes</taxon>
    </lineage>
</organism>
<evidence type="ECO:0000313" key="1">
    <source>
        <dbReference type="EMBL" id="SVB47362.1"/>
    </source>
</evidence>
<accession>A0A382EAK7</accession>
<proteinExistence type="predicted"/>
<gene>
    <name evidence="1" type="ORF">METZ01_LOCUS200216</name>
</gene>
<sequence>MDLVLIMLLRLMEYRKSLYAMLMVTVVQIYSSLAVVKAAYSESLVDSAAAHSPGQICHA</sequence>
<dbReference type="AlphaFoldDB" id="A0A382EAK7"/>